<gene>
    <name evidence="2" type="ORF">llap_17301</name>
</gene>
<reference evidence="3" key="2">
    <citation type="submission" date="2017-12" db="EMBL/GenBank/DDBJ databases">
        <title>Genome sequence of the Bar-tailed Godwit (Limosa lapponica baueri).</title>
        <authorList>
            <person name="Lima N.C.B."/>
            <person name="Parody-Merino A.M."/>
            <person name="Battley P.F."/>
            <person name="Fidler A.E."/>
            <person name="Prosdocimi F."/>
        </authorList>
    </citation>
    <scope>NUCLEOTIDE SEQUENCE [LARGE SCALE GENOMIC DNA]</scope>
</reference>
<organism evidence="2 3">
    <name type="scientific">Limosa lapponica baueri</name>
    <dbReference type="NCBI Taxonomy" id="1758121"/>
    <lineage>
        <taxon>Eukaryota</taxon>
        <taxon>Metazoa</taxon>
        <taxon>Chordata</taxon>
        <taxon>Craniata</taxon>
        <taxon>Vertebrata</taxon>
        <taxon>Euteleostomi</taxon>
        <taxon>Archelosauria</taxon>
        <taxon>Archosauria</taxon>
        <taxon>Dinosauria</taxon>
        <taxon>Saurischia</taxon>
        <taxon>Theropoda</taxon>
        <taxon>Coelurosauria</taxon>
        <taxon>Aves</taxon>
        <taxon>Neognathae</taxon>
        <taxon>Neoaves</taxon>
        <taxon>Charadriiformes</taxon>
        <taxon>Scolopacidae</taxon>
        <taxon>Limosa</taxon>
    </lineage>
</organism>
<evidence type="ECO:0000313" key="2">
    <source>
        <dbReference type="EMBL" id="PKU32398.1"/>
    </source>
</evidence>
<feature type="region of interest" description="Disordered" evidence="1">
    <location>
        <begin position="1"/>
        <end position="21"/>
    </location>
</feature>
<proteinExistence type="predicted"/>
<dbReference type="AlphaFoldDB" id="A0A2I0TF12"/>
<evidence type="ECO:0000256" key="1">
    <source>
        <dbReference type="SAM" id="MobiDB-lite"/>
    </source>
</evidence>
<dbReference type="Proteomes" id="UP000233556">
    <property type="component" value="Unassembled WGS sequence"/>
</dbReference>
<accession>A0A2I0TF12</accession>
<name>A0A2I0TF12_LIMLA</name>
<protein>
    <submittedName>
        <fullName evidence="2">Signal transducer and activator of transcription 2</fullName>
    </submittedName>
</protein>
<dbReference type="EMBL" id="KZ511352">
    <property type="protein sequence ID" value="PKU32398.1"/>
    <property type="molecule type" value="Genomic_DNA"/>
</dbReference>
<reference evidence="3" key="1">
    <citation type="submission" date="2017-11" db="EMBL/GenBank/DDBJ databases">
        <authorList>
            <person name="Lima N.C."/>
            <person name="Parody-Merino A.M."/>
            <person name="Battley P.F."/>
            <person name="Fidler A.E."/>
            <person name="Prosdocimi F."/>
        </authorList>
    </citation>
    <scope>NUCLEOTIDE SEQUENCE [LARGE SCALE GENOMIC DNA]</scope>
</reference>
<sequence>MLQAGSQGSEPPRLLQVGSGVSEQLQPRIGDLQPQVVLQLVPEGQGTVQVGPGVVGTLHVLPEGLGMVQPVAGDVGMVQPVAGEPLLVPEGQGTLPLELRDVEPLPESLDVEELLQSLTEGLEPGSGTLETLEAAELMPDMAESMDRGLSGLDPGLANTTALLNPRDPFLPQLEDAALSPVSSLFATDFPPLHIDASDFQ</sequence>
<evidence type="ECO:0000313" key="3">
    <source>
        <dbReference type="Proteomes" id="UP000233556"/>
    </source>
</evidence>
<dbReference type="OrthoDB" id="9396324at2759"/>
<keyword evidence="3" id="KW-1185">Reference proteome</keyword>